<dbReference type="EMBL" id="LGIA01000217">
    <property type="protein sequence ID" value="KOH42631.1"/>
    <property type="molecule type" value="Genomic_DNA"/>
</dbReference>
<keyword evidence="3" id="KW-1185">Reference proteome</keyword>
<evidence type="ECO:0000313" key="3">
    <source>
        <dbReference type="Proteomes" id="UP000036958"/>
    </source>
</evidence>
<keyword evidence="1" id="KW-0812">Transmembrane</keyword>
<reference evidence="3" key="1">
    <citation type="submission" date="2015-07" db="EMBL/GenBank/DDBJ databases">
        <title>Genome sequencing of Sunxiuqinia dokdonensis strain SK.</title>
        <authorList>
            <person name="Ahn S."/>
            <person name="Kim B.-C."/>
        </authorList>
    </citation>
    <scope>NUCLEOTIDE SEQUENCE [LARGE SCALE GENOMIC DNA]</scope>
    <source>
        <strain evidence="3">SK</strain>
    </source>
</reference>
<proteinExistence type="predicted"/>
<protein>
    <submittedName>
        <fullName evidence="2">Uncharacterized protein</fullName>
    </submittedName>
</protein>
<evidence type="ECO:0000313" key="2">
    <source>
        <dbReference type="EMBL" id="KOH42631.1"/>
    </source>
</evidence>
<evidence type="ECO:0000256" key="1">
    <source>
        <dbReference type="SAM" id="Phobius"/>
    </source>
</evidence>
<comment type="caution">
    <text evidence="2">The sequence shown here is derived from an EMBL/GenBank/DDBJ whole genome shotgun (WGS) entry which is preliminary data.</text>
</comment>
<dbReference type="AlphaFoldDB" id="A0A0L8V2J8"/>
<feature type="transmembrane region" description="Helical" evidence="1">
    <location>
        <begin position="6"/>
        <end position="24"/>
    </location>
</feature>
<keyword evidence="1" id="KW-0472">Membrane</keyword>
<dbReference type="Proteomes" id="UP000036958">
    <property type="component" value="Unassembled WGS sequence"/>
</dbReference>
<keyword evidence="1" id="KW-1133">Transmembrane helix</keyword>
<name>A0A0L8V2J8_9BACT</name>
<gene>
    <name evidence="2" type="ORF">NC99_45240</name>
</gene>
<accession>A0A0L8V2J8</accession>
<sequence>MLNLTVTIFFLIFLIFKVYNWLALRPGFFLINVHQSNNSSVAVFEPQFSDLYRLAPHFQGFFAPLKTLSLLTKNKKLLLKCSADHLKHAAECLKHAPE</sequence>
<organism evidence="2 3">
    <name type="scientific">Sunxiuqinia dokdonensis</name>
    <dbReference type="NCBI Taxonomy" id="1409788"/>
    <lineage>
        <taxon>Bacteria</taxon>
        <taxon>Pseudomonadati</taxon>
        <taxon>Bacteroidota</taxon>
        <taxon>Bacteroidia</taxon>
        <taxon>Marinilabiliales</taxon>
        <taxon>Prolixibacteraceae</taxon>
        <taxon>Sunxiuqinia</taxon>
    </lineage>
</organism>